<evidence type="ECO:0000313" key="2">
    <source>
        <dbReference type="EMBL" id="QZP25618.1"/>
    </source>
</evidence>
<dbReference type="RefSeq" id="WP_051555671.1">
    <property type="nucleotide sequence ID" value="NZ_CP081966.1"/>
</dbReference>
<proteinExistence type="predicted"/>
<dbReference type="EMBL" id="CP081966">
    <property type="protein sequence ID" value="QZP25618.1"/>
    <property type="molecule type" value="Genomic_DNA"/>
</dbReference>
<keyword evidence="4" id="KW-1185">Reference proteome</keyword>
<reference evidence="2 4" key="2">
    <citation type="submission" date="2021-08" db="EMBL/GenBank/DDBJ databases">
        <title>Bactericidal Effect of Pseudomonas oryziphila sp. nov., a novel Pseudomonas Species Against Xanthomonas oryzae Reduces Disease Severity of Bacterial Leaf Streak of Rice.</title>
        <authorList>
            <person name="Yang R."/>
            <person name="Li S."/>
            <person name="Li Y."/>
            <person name="Yan Y."/>
            <person name="Fang Y."/>
            <person name="Zou L."/>
            <person name="Chen G."/>
        </authorList>
    </citation>
    <scope>NUCLEOTIDE SEQUENCE [LARGE SCALE GENOMIC DNA]</scope>
    <source>
        <strain evidence="2 4">DSM 17497</strain>
    </source>
</reference>
<dbReference type="Proteomes" id="UP000541770">
    <property type="component" value="Unassembled WGS sequence"/>
</dbReference>
<evidence type="ECO:0000313" key="3">
    <source>
        <dbReference type="Proteomes" id="UP000541770"/>
    </source>
</evidence>
<dbReference type="GO" id="GO:0008237">
    <property type="term" value="F:metallopeptidase activity"/>
    <property type="evidence" value="ECO:0007669"/>
    <property type="project" value="InterPro"/>
</dbReference>
<dbReference type="Proteomes" id="UP000825591">
    <property type="component" value="Chromosome"/>
</dbReference>
<dbReference type="Gene3D" id="3.40.390.10">
    <property type="entry name" value="Collagenase (Catalytic Domain)"/>
    <property type="match status" value="1"/>
</dbReference>
<organism evidence="1 3">
    <name type="scientific">Pseudomonas mosselii</name>
    <dbReference type="NCBI Taxonomy" id="78327"/>
    <lineage>
        <taxon>Bacteria</taxon>
        <taxon>Pseudomonadati</taxon>
        <taxon>Pseudomonadota</taxon>
        <taxon>Gammaproteobacteria</taxon>
        <taxon>Pseudomonadales</taxon>
        <taxon>Pseudomonadaceae</taxon>
        <taxon>Pseudomonas</taxon>
    </lineage>
</organism>
<dbReference type="EMBL" id="JACGDE010000028">
    <property type="protein sequence ID" value="MBA6068252.1"/>
    <property type="molecule type" value="Genomic_DNA"/>
</dbReference>
<dbReference type="SUPFAM" id="SSF55486">
    <property type="entry name" value="Metalloproteases ('zincins'), catalytic domain"/>
    <property type="match status" value="1"/>
</dbReference>
<evidence type="ECO:0000313" key="1">
    <source>
        <dbReference type="EMBL" id="MBA6068252.1"/>
    </source>
</evidence>
<sequence length="245" mass="28146">MSDTLVANAIYRLRQKLHLPQAIKPRKKRSVADHSVFWRPGQTLRISFIGTPCPWLKKSIFDTACQWLKYANLNFELLDNDVDKAEIRIQTDVQEGVNFSFLGNQALDVGGATMALGVKLSDPLFEPFVLHEFGHALGMEHEHQHPRANIPWDLDAVRQMLAVVLADEANNPNDLDDLIEEDLATQFLPLPDNGDLLILPYDRRSIMHYPIRQKLTRHAFKRSHNLKISKKDKRFMRLVYPASCQ</sequence>
<accession>A0A7W2K007</accession>
<gene>
    <name evidence="1" type="ORF">H4C75_26295</name>
    <name evidence="2" type="ORF">K5H97_22865</name>
</gene>
<dbReference type="InterPro" id="IPR024079">
    <property type="entry name" value="MetalloPept_cat_dom_sf"/>
</dbReference>
<protein>
    <submittedName>
        <fullName evidence="1">Peptidase M12</fullName>
    </submittedName>
</protein>
<evidence type="ECO:0000313" key="4">
    <source>
        <dbReference type="Proteomes" id="UP000825591"/>
    </source>
</evidence>
<name>A0A7W2K007_9PSED</name>
<dbReference type="AlphaFoldDB" id="A0A7W2K007"/>
<reference evidence="1 3" key="1">
    <citation type="submission" date="2020-07" db="EMBL/GenBank/DDBJ databases">
        <title>Diversity of carbapenemase encoding genes among Pseudomonas putida group clinical isolates in a tertiary Brazilian hospital.</title>
        <authorList>
            <person name="Alberto-Lei F."/>
            <person name="Nodari C.S."/>
            <person name="Streling A.P."/>
            <person name="Paulino J.T."/>
            <person name="Bessa-Neto F.O."/>
            <person name="Cayo R."/>
            <person name="Gales A.C."/>
        </authorList>
    </citation>
    <scope>NUCLEOTIDE SEQUENCE [LARGE SCALE GENOMIC DNA]</scope>
    <source>
        <strain evidence="1 3">14802</strain>
    </source>
</reference>